<reference evidence="3" key="1">
    <citation type="submission" date="2018-02" db="EMBL/GenBank/DDBJ databases">
        <title>Rhizophora mucronata_Transcriptome.</title>
        <authorList>
            <person name="Meera S.P."/>
            <person name="Sreeshan A."/>
            <person name="Augustine A."/>
        </authorList>
    </citation>
    <scope>NUCLEOTIDE SEQUENCE</scope>
    <source>
        <tissue evidence="3">Leaf</tissue>
    </source>
</reference>
<protein>
    <submittedName>
        <fullName evidence="3">Uncharacterized protein</fullName>
    </submittedName>
</protein>
<evidence type="ECO:0000256" key="1">
    <source>
        <dbReference type="SAM" id="MobiDB-lite"/>
    </source>
</evidence>
<proteinExistence type="predicted"/>
<evidence type="ECO:0000256" key="2">
    <source>
        <dbReference type="SAM" id="SignalP"/>
    </source>
</evidence>
<feature type="chain" id="PRO_5015126974" evidence="2">
    <location>
        <begin position="25"/>
        <end position="66"/>
    </location>
</feature>
<evidence type="ECO:0000313" key="3">
    <source>
        <dbReference type="EMBL" id="MBW90796.1"/>
    </source>
</evidence>
<name>A0A2P2JBE6_RHIMU</name>
<keyword evidence="2" id="KW-0732">Signal</keyword>
<sequence length="66" mass="7780">MGSWKLKMQLRMILSFCFSHFALPDLENSYFPLLPLFRRPLRREPGFSGPLRPALQQLPSAERSFR</sequence>
<feature type="region of interest" description="Disordered" evidence="1">
    <location>
        <begin position="47"/>
        <end position="66"/>
    </location>
</feature>
<feature type="signal peptide" evidence="2">
    <location>
        <begin position="1"/>
        <end position="24"/>
    </location>
</feature>
<accession>A0A2P2JBE6</accession>
<organism evidence="3">
    <name type="scientific">Rhizophora mucronata</name>
    <name type="common">Asiatic mangrove</name>
    <dbReference type="NCBI Taxonomy" id="61149"/>
    <lineage>
        <taxon>Eukaryota</taxon>
        <taxon>Viridiplantae</taxon>
        <taxon>Streptophyta</taxon>
        <taxon>Embryophyta</taxon>
        <taxon>Tracheophyta</taxon>
        <taxon>Spermatophyta</taxon>
        <taxon>Magnoliopsida</taxon>
        <taxon>eudicotyledons</taxon>
        <taxon>Gunneridae</taxon>
        <taxon>Pentapetalae</taxon>
        <taxon>rosids</taxon>
        <taxon>fabids</taxon>
        <taxon>Malpighiales</taxon>
        <taxon>Rhizophoraceae</taxon>
        <taxon>Rhizophora</taxon>
    </lineage>
</organism>
<dbReference type="AlphaFoldDB" id="A0A2P2JBE6"/>
<dbReference type="EMBL" id="GGEC01010313">
    <property type="protein sequence ID" value="MBW90796.1"/>
    <property type="molecule type" value="Transcribed_RNA"/>
</dbReference>